<evidence type="ECO:0008006" key="3">
    <source>
        <dbReference type="Google" id="ProtNLM"/>
    </source>
</evidence>
<organism evidence="1 2">
    <name type="scientific">Knufia obscura</name>
    <dbReference type="NCBI Taxonomy" id="1635080"/>
    <lineage>
        <taxon>Eukaryota</taxon>
        <taxon>Fungi</taxon>
        <taxon>Dikarya</taxon>
        <taxon>Ascomycota</taxon>
        <taxon>Pezizomycotina</taxon>
        <taxon>Eurotiomycetes</taxon>
        <taxon>Chaetothyriomycetidae</taxon>
        <taxon>Chaetothyriales</taxon>
        <taxon>Trichomeriaceae</taxon>
        <taxon>Knufia</taxon>
    </lineage>
</organism>
<dbReference type="EMBL" id="JAVHJV010000001">
    <property type="protein sequence ID" value="KAK5946912.1"/>
    <property type="molecule type" value="Genomic_DNA"/>
</dbReference>
<accession>A0ABR0S2L5</accession>
<sequence>MTQKPIMAKLNDLPPEVLSYIIKQFDRSDFRLEFIAKLDSTIFSAMRVNKYWSKVAMEFLLQDVIKDDEEWSSFVRRAKEREDYYWEMMADNGWVPSECYEEEA</sequence>
<protein>
    <recommendedName>
        <fullName evidence="3">F-box domain-containing protein</fullName>
    </recommendedName>
</protein>
<evidence type="ECO:0000313" key="2">
    <source>
        <dbReference type="Proteomes" id="UP001334248"/>
    </source>
</evidence>
<proteinExistence type="predicted"/>
<dbReference type="CDD" id="cd09917">
    <property type="entry name" value="F-box_SF"/>
    <property type="match status" value="1"/>
</dbReference>
<comment type="caution">
    <text evidence="1">The sequence shown here is derived from an EMBL/GenBank/DDBJ whole genome shotgun (WGS) entry which is preliminary data.</text>
</comment>
<dbReference type="Proteomes" id="UP001334248">
    <property type="component" value="Unassembled WGS sequence"/>
</dbReference>
<reference evidence="1 2" key="1">
    <citation type="journal article" date="2023" name="Res Sq">
        <title>Genomic and morphological characterization of Knufia obscura isolated from the Mars 2020 spacecraft assembly facility.</title>
        <authorList>
            <person name="Chander A.M."/>
            <person name="Teixeira M.M."/>
            <person name="Singh N.K."/>
            <person name="Williams M.P."/>
            <person name="Parker C.W."/>
            <person name="Leo P."/>
            <person name="Stajich J.E."/>
            <person name="Torok T."/>
            <person name="Tighe S."/>
            <person name="Mason C.E."/>
            <person name="Venkateswaran K."/>
        </authorList>
    </citation>
    <scope>NUCLEOTIDE SEQUENCE [LARGE SCALE GENOMIC DNA]</scope>
    <source>
        <strain evidence="1 2">CCFEE 5817</strain>
    </source>
</reference>
<dbReference type="RefSeq" id="XP_064735002.1">
    <property type="nucleotide sequence ID" value="XM_064869505.1"/>
</dbReference>
<gene>
    <name evidence="1" type="ORF">PMZ80_001057</name>
</gene>
<evidence type="ECO:0000313" key="1">
    <source>
        <dbReference type="EMBL" id="KAK5946912.1"/>
    </source>
</evidence>
<dbReference type="GeneID" id="89994506"/>
<name>A0ABR0S2L5_9EURO</name>
<keyword evidence="2" id="KW-1185">Reference proteome</keyword>